<dbReference type="PRINTS" id="PR00162">
    <property type="entry name" value="RIESKE"/>
</dbReference>
<dbReference type="InterPro" id="IPR005805">
    <property type="entry name" value="Rieske_Fe-S_prot_C"/>
</dbReference>
<dbReference type="Proteomes" id="UP000239724">
    <property type="component" value="Unassembled WGS sequence"/>
</dbReference>
<protein>
    <recommendedName>
        <fullName evidence="7">Rieske domain-containing protein</fullName>
    </recommendedName>
</protein>
<organism evidence="8 9">
    <name type="scientific">Rhodopila globiformis</name>
    <name type="common">Rhodopseudomonas globiformis</name>
    <dbReference type="NCBI Taxonomy" id="1071"/>
    <lineage>
        <taxon>Bacteria</taxon>
        <taxon>Pseudomonadati</taxon>
        <taxon>Pseudomonadota</taxon>
        <taxon>Alphaproteobacteria</taxon>
        <taxon>Acetobacterales</taxon>
        <taxon>Acetobacteraceae</taxon>
        <taxon>Rhodopila</taxon>
    </lineage>
</organism>
<dbReference type="RefSeq" id="WP_104517861.1">
    <property type="nucleotide sequence ID" value="NZ_NHRY01000061.1"/>
</dbReference>
<dbReference type="SUPFAM" id="SSF50022">
    <property type="entry name" value="ISP domain"/>
    <property type="match status" value="1"/>
</dbReference>
<dbReference type="InterPro" id="IPR017941">
    <property type="entry name" value="Rieske_2Fe-2S"/>
</dbReference>
<accession>A0A2S6NLN4</accession>
<name>A0A2S6NLN4_RHOGL</name>
<comment type="caution">
    <text evidence="8">The sequence shown here is derived from an EMBL/GenBank/DDBJ whole genome shotgun (WGS) entry which is preliminary data.</text>
</comment>
<evidence type="ECO:0000259" key="7">
    <source>
        <dbReference type="PROSITE" id="PS51296"/>
    </source>
</evidence>
<dbReference type="InterPro" id="IPR014349">
    <property type="entry name" value="Rieske_Fe-S_prot"/>
</dbReference>
<dbReference type="Pfam" id="PF00355">
    <property type="entry name" value="Rieske"/>
    <property type="match status" value="1"/>
</dbReference>
<proteinExistence type="predicted"/>
<dbReference type="AlphaFoldDB" id="A0A2S6NLN4"/>
<evidence type="ECO:0000256" key="6">
    <source>
        <dbReference type="ARBA" id="ARBA00034078"/>
    </source>
</evidence>
<comment type="cofactor">
    <cofactor evidence="6">
        <name>[2Fe-2S] cluster</name>
        <dbReference type="ChEBI" id="CHEBI:190135"/>
    </cofactor>
</comment>
<gene>
    <name evidence="8" type="ORF">CCS01_05590</name>
</gene>
<keyword evidence="4" id="KW-0411">Iron-sulfur</keyword>
<dbReference type="CDD" id="cd03467">
    <property type="entry name" value="Rieske"/>
    <property type="match status" value="1"/>
</dbReference>
<feature type="domain" description="Rieske" evidence="7">
    <location>
        <begin position="127"/>
        <end position="189"/>
    </location>
</feature>
<evidence type="ECO:0000256" key="2">
    <source>
        <dbReference type="ARBA" id="ARBA00022723"/>
    </source>
</evidence>
<sequence length="204" mass="22116">MSNDRRTDDKTCCCDPVRRSLLQLGAVATAAALLPGKARADDEDDPRRMERPQVGDFLVYAGGDQEGALIIEGALNVGDEPVLAWATDPSRKILRDGTRLNQILVVRLDPSTMDAETKSHAAAGFLAYSAICTHMQCTVTGWIPEKQILHCPCHQSEYDPRHDAKVVGGPAPRPLAALPLRMVDGKLQVAGEFIGKVGMNKQTM</sequence>
<dbReference type="GO" id="GO:0046872">
    <property type="term" value="F:metal ion binding"/>
    <property type="evidence" value="ECO:0007669"/>
    <property type="project" value="UniProtKB-KW"/>
</dbReference>
<dbReference type="OrthoDB" id="9802613at2"/>
<dbReference type="PROSITE" id="PS51296">
    <property type="entry name" value="RIESKE"/>
    <property type="match status" value="1"/>
</dbReference>
<evidence type="ECO:0000313" key="8">
    <source>
        <dbReference type="EMBL" id="PPQ36166.1"/>
    </source>
</evidence>
<evidence type="ECO:0000256" key="3">
    <source>
        <dbReference type="ARBA" id="ARBA00023004"/>
    </source>
</evidence>
<dbReference type="GO" id="GO:0051537">
    <property type="term" value="F:2 iron, 2 sulfur cluster binding"/>
    <property type="evidence" value="ECO:0007669"/>
    <property type="project" value="UniProtKB-KW"/>
</dbReference>
<evidence type="ECO:0000313" key="9">
    <source>
        <dbReference type="Proteomes" id="UP000239724"/>
    </source>
</evidence>
<keyword evidence="5" id="KW-1015">Disulfide bond</keyword>
<reference evidence="8 9" key="1">
    <citation type="journal article" date="2018" name="Arch. Microbiol.">
        <title>New insights into the metabolic potential of the phototrophic purple bacterium Rhodopila globiformis DSM 161(T) from its draft genome sequence and evidence for a vanadium-dependent nitrogenase.</title>
        <authorList>
            <person name="Imhoff J.F."/>
            <person name="Rahn T."/>
            <person name="Kunzel S."/>
            <person name="Neulinger S.C."/>
        </authorList>
    </citation>
    <scope>NUCLEOTIDE SEQUENCE [LARGE SCALE GENOMIC DNA]</scope>
    <source>
        <strain evidence="8 9">DSM 161</strain>
    </source>
</reference>
<dbReference type="GO" id="GO:0016020">
    <property type="term" value="C:membrane"/>
    <property type="evidence" value="ECO:0007669"/>
    <property type="project" value="InterPro"/>
</dbReference>
<dbReference type="Gene3D" id="2.102.10.10">
    <property type="entry name" value="Rieske [2Fe-2S] iron-sulphur domain"/>
    <property type="match status" value="1"/>
</dbReference>
<keyword evidence="9" id="KW-1185">Reference proteome</keyword>
<dbReference type="PANTHER" id="PTHR10134">
    <property type="entry name" value="CYTOCHROME B-C1 COMPLEX SUBUNIT RIESKE, MITOCHONDRIAL"/>
    <property type="match status" value="1"/>
</dbReference>
<keyword evidence="2" id="KW-0479">Metal-binding</keyword>
<keyword evidence="1" id="KW-0001">2Fe-2S</keyword>
<evidence type="ECO:0000256" key="4">
    <source>
        <dbReference type="ARBA" id="ARBA00023014"/>
    </source>
</evidence>
<evidence type="ECO:0000256" key="5">
    <source>
        <dbReference type="ARBA" id="ARBA00023157"/>
    </source>
</evidence>
<keyword evidence="3" id="KW-0408">Iron</keyword>
<dbReference type="InterPro" id="IPR036922">
    <property type="entry name" value="Rieske_2Fe-2S_sf"/>
</dbReference>
<evidence type="ECO:0000256" key="1">
    <source>
        <dbReference type="ARBA" id="ARBA00022714"/>
    </source>
</evidence>
<dbReference type="EMBL" id="NHRY01000061">
    <property type="protein sequence ID" value="PPQ36166.1"/>
    <property type="molecule type" value="Genomic_DNA"/>
</dbReference>
<dbReference type="InterPro" id="IPR006311">
    <property type="entry name" value="TAT_signal"/>
</dbReference>
<dbReference type="PROSITE" id="PS51318">
    <property type="entry name" value="TAT"/>
    <property type="match status" value="1"/>
</dbReference>